<dbReference type="Gene3D" id="1.10.510.10">
    <property type="entry name" value="Transferase(Phosphotransferase) domain 1"/>
    <property type="match status" value="1"/>
</dbReference>
<dbReference type="InterPro" id="IPR011009">
    <property type="entry name" value="Kinase-like_dom_sf"/>
</dbReference>
<protein>
    <submittedName>
        <fullName evidence="1">Protein kinase family protein</fullName>
    </submittedName>
</protein>
<organism evidence="1 2">
    <name type="scientific">Paenibacillus thermoaerophilus</name>
    <dbReference type="NCBI Taxonomy" id="1215385"/>
    <lineage>
        <taxon>Bacteria</taxon>
        <taxon>Bacillati</taxon>
        <taxon>Bacillota</taxon>
        <taxon>Bacilli</taxon>
        <taxon>Bacillales</taxon>
        <taxon>Paenibacillaceae</taxon>
        <taxon>Paenibacillus</taxon>
    </lineage>
</organism>
<dbReference type="InterPro" id="IPR052396">
    <property type="entry name" value="Meiotic_Drive_Suppr_Kinase"/>
</dbReference>
<dbReference type="SUPFAM" id="SSF56112">
    <property type="entry name" value="Protein kinase-like (PK-like)"/>
    <property type="match status" value="1"/>
</dbReference>
<dbReference type="RefSeq" id="WP_138788140.1">
    <property type="nucleotide sequence ID" value="NZ_JBHTGQ010000018.1"/>
</dbReference>
<dbReference type="EMBL" id="JBHTGQ010000018">
    <property type="protein sequence ID" value="MFC7749841.1"/>
    <property type="molecule type" value="Genomic_DNA"/>
</dbReference>
<proteinExistence type="predicted"/>
<dbReference type="Proteomes" id="UP001596528">
    <property type="component" value="Unassembled WGS sequence"/>
</dbReference>
<keyword evidence="2" id="KW-1185">Reference proteome</keyword>
<comment type="caution">
    <text evidence="1">The sequence shown here is derived from an EMBL/GenBank/DDBJ whole genome shotgun (WGS) entry which is preliminary data.</text>
</comment>
<name>A0ABW2V4X4_9BACL</name>
<evidence type="ECO:0000313" key="2">
    <source>
        <dbReference type="Proteomes" id="UP001596528"/>
    </source>
</evidence>
<keyword evidence="1" id="KW-0418">Kinase</keyword>
<dbReference type="PANTHER" id="PTHR37171:SF1">
    <property type="entry name" value="SERINE_THREONINE-PROTEIN KINASE YRZF-RELATED"/>
    <property type="match status" value="1"/>
</dbReference>
<gene>
    <name evidence="1" type="ORF">ACFQWB_07800</name>
</gene>
<reference evidence="2" key="1">
    <citation type="journal article" date="2019" name="Int. J. Syst. Evol. Microbiol.">
        <title>The Global Catalogue of Microorganisms (GCM) 10K type strain sequencing project: providing services to taxonomists for standard genome sequencing and annotation.</title>
        <authorList>
            <consortium name="The Broad Institute Genomics Platform"/>
            <consortium name="The Broad Institute Genome Sequencing Center for Infectious Disease"/>
            <person name="Wu L."/>
            <person name="Ma J."/>
        </authorList>
    </citation>
    <scope>NUCLEOTIDE SEQUENCE [LARGE SCALE GENOMIC DNA]</scope>
    <source>
        <strain evidence="2">JCM 18657</strain>
    </source>
</reference>
<sequence length="213" mass="24404">MDRLIALVERELLPGLRIESVRPHDPIEVRSLPEPWLLVGKGNYAAVVSHPEAPGQVVKIYAPGRNGAAEEREVYRKLGRHPAYSECYGAGDRYLILKRMEGVTVFDCLHRGLPVPEQAIRDIDEALDYARSRGLFPSDIHPKNMMVNEGRGLVIDVSDFLRPKNCFMWDDFKKAYYRCYAPLLAERPLPLPLFVLNGVRKGYRLWKSGFRNR</sequence>
<keyword evidence="1" id="KW-0808">Transferase</keyword>
<dbReference type="GO" id="GO:0016301">
    <property type="term" value="F:kinase activity"/>
    <property type="evidence" value="ECO:0007669"/>
    <property type="project" value="UniProtKB-KW"/>
</dbReference>
<dbReference type="PANTHER" id="PTHR37171">
    <property type="entry name" value="SERINE/THREONINE-PROTEIN KINASE YRZF-RELATED"/>
    <property type="match status" value="1"/>
</dbReference>
<evidence type="ECO:0000313" key="1">
    <source>
        <dbReference type="EMBL" id="MFC7749841.1"/>
    </source>
</evidence>
<accession>A0ABW2V4X4</accession>